<dbReference type="Proteomes" id="UP000198577">
    <property type="component" value="Unassembled WGS sequence"/>
</dbReference>
<keyword evidence="1" id="KW-1133">Transmembrane helix</keyword>
<reference evidence="2 3" key="1">
    <citation type="submission" date="2016-10" db="EMBL/GenBank/DDBJ databases">
        <authorList>
            <person name="de Groot N.N."/>
        </authorList>
    </citation>
    <scope>NUCLEOTIDE SEQUENCE [LARGE SCALE GENOMIC DNA]</scope>
    <source>
        <strain evidence="2 3">DSM 20678</strain>
    </source>
</reference>
<evidence type="ECO:0000313" key="3">
    <source>
        <dbReference type="Proteomes" id="UP000198577"/>
    </source>
</evidence>
<proteinExistence type="predicted"/>
<feature type="transmembrane region" description="Helical" evidence="1">
    <location>
        <begin position="50"/>
        <end position="69"/>
    </location>
</feature>
<dbReference type="AlphaFoldDB" id="A0A1I5UKF3"/>
<sequence>MTSRLRKYPGWAFESSGFLSRSGDVVSIAEELELVQSYMYIQNVLLYKMYFFRIVFNCWSMFQSIYSSVQFLRSLYSLL</sequence>
<evidence type="ECO:0000256" key="1">
    <source>
        <dbReference type="SAM" id="Phobius"/>
    </source>
</evidence>
<protein>
    <submittedName>
        <fullName evidence="2">Uncharacterized protein</fullName>
    </submittedName>
</protein>
<dbReference type="EMBL" id="FOXR01000007">
    <property type="protein sequence ID" value="SFP95669.1"/>
    <property type="molecule type" value="Genomic_DNA"/>
</dbReference>
<organism evidence="2 3">
    <name type="scientific">Caldicoprobacter faecalis</name>
    <dbReference type="NCBI Taxonomy" id="937334"/>
    <lineage>
        <taxon>Bacteria</taxon>
        <taxon>Bacillati</taxon>
        <taxon>Bacillota</taxon>
        <taxon>Clostridia</taxon>
        <taxon>Caldicoprobacterales</taxon>
        <taxon>Caldicoprobacteraceae</taxon>
        <taxon>Caldicoprobacter</taxon>
    </lineage>
</organism>
<evidence type="ECO:0000313" key="2">
    <source>
        <dbReference type="EMBL" id="SFP95669.1"/>
    </source>
</evidence>
<accession>A0A1I5UKF3</accession>
<keyword evidence="1" id="KW-0472">Membrane</keyword>
<name>A0A1I5UKF3_9FIRM</name>
<gene>
    <name evidence="2" type="ORF">SAMN05444406_10772</name>
</gene>
<keyword evidence="1" id="KW-0812">Transmembrane</keyword>
<keyword evidence="3" id="KW-1185">Reference proteome</keyword>
<dbReference type="STRING" id="937334.SAMN05444406_10772"/>